<dbReference type="HOGENOM" id="CLU_2720053_0_0_9"/>
<keyword evidence="1" id="KW-0472">Membrane</keyword>
<accession>I0GVB2</accession>
<keyword evidence="1" id="KW-0812">Transmembrane</keyword>
<dbReference type="Proteomes" id="UP000007887">
    <property type="component" value="Plasmid pSRC4"/>
</dbReference>
<geneLocation type="plasmid" evidence="2 3">
    <name>pSRC4</name>
</geneLocation>
<dbReference type="KEGG" id="sri:SELR_pSRC400480"/>
<evidence type="ECO:0000313" key="3">
    <source>
        <dbReference type="Proteomes" id="UP000007887"/>
    </source>
</evidence>
<protein>
    <submittedName>
        <fullName evidence="2">Uncharacterized protein</fullName>
    </submittedName>
</protein>
<name>I0GVB2_SELRL</name>
<keyword evidence="1" id="KW-1133">Transmembrane helix</keyword>
<feature type="transmembrane region" description="Helical" evidence="1">
    <location>
        <begin position="12"/>
        <end position="32"/>
    </location>
</feature>
<gene>
    <name evidence="2" type="ordered locus">SELR_pSRC400480</name>
</gene>
<keyword evidence="2" id="KW-0614">Plasmid</keyword>
<dbReference type="RefSeq" id="WP_014425999.1">
    <property type="nucleotide sequence ID" value="NC_017069.1"/>
</dbReference>
<organism evidence="2 3">
    <name type="scientific">Selenomonas ruminantium subsp. lactilytica (strain NBRC 103574 / TAM6421)</name>
    <dbReference type="NCBI Taxonomy" id="927704"/>
    <lineage>
        <taxon>Bacteria</taxon>
        <taxon>Bacillati</taxon>
        <taxon>Bacillota</taxon>
        <taxon>Negativicutes</taxon>
        <taxon>Selenomonadales</taxon>
        <taxon>Selenomonadaceae</taxon>
        <taxon>Selenomonas</taxon>
    </lineage>
</organism>
<proteinExistence type="predicted"/>
<evidence type="ECO:0000256" key="1">
    <source>
        <dbReference type="SAM" id="Phobius"/>
    </source>
</evidence>
<dbReference type="AlphaFoldDB" id="I0GVB2"/>
<dbReference type="EMBL" id="AP012294">
    <property type="protein sequence ID" value="BAL84699.1"/>
    <property type="molecule type" value="Genomic_DNA"/>
</dbReference>
<evidence type="ECO:0000313" key="2">
    <source>
        <dbReference type="EMBL" id="BAL84699.1"/>
    </source>
</evidence>
<reference evidence="2 3" key="1">
    <citation type="submission" date="2011-10" db="EMBL/GenBank/DDBJ databases">
        <title>Whole genome sequence of Selenomonas ruminantium subsp. lactilytica TAM6421.</title>
        <authorList>
            <person name="Oguchi A."/>
            <person name="Ankai A."/>
            <person name="Kaneko J."/>
            <person name="Yamada-Narita S."/>
            <person name="Fukui S."/>
            <person name="Takahashi M."/>
            <person name="Onodera T."/>
            <person name="Kojima S."/>
            <person name="Fushimi T."/>
            <person name="Abe N."/>
            <person name="Kamio Y."/>
            <person name="Yamazaki S."/>
            <person name="Fujita N."/>
        </authorList>
    </citation>
    <scope>NUCLEOTIDE SEQUENCE [LARGE SCALE GENOMIC DNA]</scope>
    <source>
        <strain evidence="3">NBRC 103574 / TAM6421</strain>
        <plasmid evidence="2 3">pSRC4</plasmid>
    </source>
</reference>
<sequence length="72" mass="8138">MKVLEKIVDWSLDKVLGVGLVLTLLISLFLGYDTTIQTNIISGLIGYMSKTVVQERKVENEKSKKSHRESSR</sequence>